<evidence type="ECO:0000313" key="3">
    <source>
        <dbReference type="EMBL" id="UWX63903.1"/>
    </source>
</evidence>
<accession>A0ABY5YFS9</accession>
<dbReference type="InterPro" id="IPR022409">
    <property type="entry name" value="PKD/Chitinase_dom"/>
</dbReference>
<keyword evidence="4" id="KW-1185">Reference proteome</keyword>
<dbReference type="InterPro" id="IPR000601">
    <property type="entry name" value="PKD_dom"/>
</dbReference>
<dbReference type="PROSITE" id="PS50093">
    <property type="entry name" value="PKD"/>
    <property type="match status" value="1"/>
</dbReference>
<name>A0ABY5YFS9_9DEIO</name>
<dbReference type="SUPFAM" id="SSF49299">
    <property type="entry name" value="PKD domain"/>
    <property type="match status" value="1"/>
</dbReference>
<feature type="signal peptide" evidence="1">
    <location>
        <begin position="1"/>
        <end position="18"/>
    </location>
</feature>
<dbReference type="SMART" id="SM00089">
    <property type="entry name" value="PKD"/>
    <property type="match status" value="1"/>
</dbReference>
<keyword evidence="1" id="KW-0732">Signal</keyword>
<dbReference type="RefSeq" id="WP_260560182.1">
    <property type="nucleotide sequence ID" value="NZ_BAABEC010000190.1"/>
</dbReference>
<reference evidence="3" key="1">
    <citation type="submission" date="2022-09" db="EMBL/GenBank/DDBJ databases">
        <title>genome sequence of Deinococcus rubellus.</title>
        <authorList>
            <person name="Srinivasan S."/>
        </authorList>
    </citation>
    <scope>NUCLEOTIDE SEQUENCE</scope>
    <source>
        <strain evidence="3">Ant6</strain>
    </source>
</reference>
<protein>
    <submittedName>
        <fullName evidence="3">PKD domain-containing protein</fullName>
    </submittedName>
</protein>
<proteinExistence type="predicted"/>
<feature type="chain" id="PRO_5046800800" evidence="1">
    <location>
        <begin position="19"/>
        <end position="415"/>
    </location>
</feature>
<dbReference type="CDD" id="cd00146">
    <property type="entry name" value="PKD"/>
    <property type="match status" value="1"/>
</dbReference>
<evidence type="ECO:0000256" key="1">
    <source>
        <dbReference type="SAM" id="SignalP"/>
    </source>
</evidence>
<gene>
    <name evidence="3" type="ORF">N0D28_14455</name>
</gene>
<dbReference type="InterPro" id="IPR013783">
    <property type="entry name" value="Ig-like_fold"/>
</dbReference>
<evidence type="ECO:0000313" key="4">
    <source>
        <dbReference type="Proteomes" id="UP001060261"/>
    </source>
</evidence>
<dbReference type="EMBL" id="CP104213">
    <property type="protein sequence ID" value="UWX63903.1"/>
    <property type="molecule type" value="Genomic_DNA"/>
</dbReference>
<dbReference type="InterPro" id="IPR035986">
    <property type="entry name" value="PKD_dom_sf"/>
</dbReference>
<feature type="domain" description="PKD" evidence="2">
    <location>
        <begin position="36"/>
        <end position="121"/>
    </location>
</feature>
<dbReference type="Pfam" id="PF18911">
    <property type="entry name" value="PKD_4"/>
    <property type="match status" value="1"/>
</dbReference>
<evidence type="ECO:0000259" key="2">
    <source>
        <dbReference type="PROSITE" id="PS50093"/>
    </source>
</evidence>
<dbReference type="PROSITE" id="PS51257">
    <property type="entry name" value="PROKAR_LIPOPROTEIN"/>
    <property type="match status" value="1"/>
</dbReference>
<sequence>MNKLFSAAAILTAVLGLAACTTTTPPAANTAPVANFTVTPASGPAALSVATANTSSDADAGDTLSYDWDWGDGSAHSSAASPSHTYAAAGTYTLTLKTTDSHAASSTKTASVTVTVAAPGGPAEFFSRSGAAVQSQTFTLGTVPTTLTFAQGTVLTFAPNSLQDASGNPYSGPVKLGVREIQNKADMILSNVLTISDQAPLVSGGMFFLDIKTPAGADLKINPAVGVGAAVPLKVAPDDRMKQFVGQSTTCGTTTNGTPNMGSGLPIATGDSSVNWCPVGGQFGVNMSTLPGSYVFSVFNKGWINCDFFGSNPNPKTTVHVSFDPINDANTIVFLVPQGINTVIALYTQDGPNARKSYDNSLPIGLNAELVALTFNDGKQYLAHKTITVSANLSENLSFGEATDAQIKAYLTSVN</sequence>
<organism evidence="3 4">
    <name type="scientific">Deinococcus rubellus</name>
    <dbReference type="NCBI Taxonomy" id="1889240"/>
    <lineage>
        <taxon>Bacteria</taxon>
        <taxon>Thermotogati</taxon>
        <taxon>Deinococcota</taxon>
        <taxon>Deinococci</taxon>
        <taxon>Deinococcales</taxon>
        <taxon>Deinococcaceae</taxon>
        <taxon>Deinococcus</taxon>
    </lineage>
</organism>
<dbReference type="Proteomes" id="UP001060261">
    <property type="component" value="Chromosome"/>
</dbReference>
<dbReference type="Gene3D" id="2.60.40.10">
    <property type="entry name" value="Immunoglobulins"/>
    <property type="match status" value="1"/>
</dbReference>